<evidence type="ECO:0000313" key="2">
    <source>
        <dbReference type="Proteomes" id="UP000054097"/>
    </source>
</evidence>
<name>A0A0C3B8T4_SERVB</name>
<dbReference type="OrthoDB" id="3226519at2759"/>
<sequence>MAAEPLTAPNPLASTDEILAEDGESLPKALDSVCGGRNATTIISSKAFGTHGVRITTGVCSPPESESTSDSNSVDLEARQASCRTAPNNCIQRFGTMFQGNGWVNKCGAQCDSSCYPGSNGPDPNHCQFIFNSMFAEQPQLFTLEPNNFLLLTYRSCGTGIQNQIASGPDGCSTKMIYDYSDWAAIGKYLAWNCQAPQGARGGRCVGRTGLYQGNIPDYYVQ</sequence>
<gene>
    <name evidence="1" type="ORF">M408DRAFT_70677</name>
</gene>
<proteinExistence type="predicted"/>
<protein>
    <submittedName>
        <fullName evidence="1">Uncharacterized protein</fullName>
    </submittedName>
</protein>
<reference evidence="2" key="2">
    <citation type="submission" date="2015-01" db="EMBL/GenBank/DDBJ databases">
        <title>Evolutionary Origins and Diversification of the Mycorrhizal Mutualists.</title>
        <authorList>
            <consortium name="DOE Joint Genome Institute"/>
            <consortium name="Mycorrhizal Genomics Consortium"/>
            <person name="Kohler A."/>
            <person name="Kuo A."/>
            <person name="Nagy L.G."/>
            <person name="Floudas D."/>
            <person name="Copeland A."/>
            <person name="Barry K.W."/>
            <person name="Cichocki N."/>
            <person name="Veneault-Fourrey C."/>
            <person name="LaButti K."/>
            <person name="Lindquist E.A."/>
            <person name="Lipzen A."/>
            <person name="Lundell T."/>
            <person name="Morin E."/>
            <person name="Murat C."/>
            <person name="Riley R."/>
            <person name="Ohm R."/>
            <person name="Sun H."/>
            <person name="Tunlid A."/>
            <person name="Henrissat B."/>
            <person name="Grigoriev I.V."/>
            <person name="Hibbett D.S."/>
            <person name="Martin F."/>
        </authorList>
    </citation>
    <scope>NUCLEOTIDE SEQUENCE [LARGE SCALE GENOMIC DNA]</scope>
    <source>
        <strain evidence="2">MAFF 305830</strain>
    </source>
</reference>
<dbReference type="Proteomes" id="UP000054097">
    <property type="component" value="Unassembled WGS sequence"/>
</dbReference>
<dbReference type="AlphaFoldDB" id="A0A0C3B8T4"/>
<accession>A0A0C3B8T4</accession>
<dbReference type="EMBL" id="KN824296">
    <property type="protein sequence ID" value="KIM27876.1"/>
    <property type="molecule type" value="Genomic_DNA"/>
</dbReference>
<reference evidence="1 2" key="1">
    <citation type="submission" date="2014-04" db="EMBL/GenBank/DDBJ databases">
        <authorList>
            <consortium name="DOE Joint Genome Institute"/>
            <person name="Kuo A."/>
            <person name="Zuccaro A."/>
            <person name="Kohler A."/>
            <person name="Nagy L.G."/>
            <person name="Floudas D."/>
            <person name="Copeland A."/>
            <person name="Barry K.W."/>
            <person name="Cichocki N."/>
            <person name="Veneault-Fourrey C."/>
            <person name="LaButti K."/>
            <person name="Lindquist E.A."/>
            <person name="Lipzen A."/>
            <person name="Lundell T."/>
            <person name="Morin E."/>
            <person name="Murat C."/>
            <person name="Sun H."/>
            <person name="Tunlid A."/>
            <person name="Henrissat B."/>
            <person name="Grigoriev I.V."/>
            <person name="Hibbett D.S."/>
            <person name="Martin F."/>
            <person name="Nordberg H.P."/>
            <person name="Cantor M.N."/>
            <person name="Hua S.X."/>
        </authorList>
    </citation>
    <scope>NUCLEOTIDE SEQUENCE [LARGE SCALE GENOMIC DNA]</scope>
    <source>
        <strain evidence="1 2">MAFF 305830</strain>
    </source>
</reference>
<evidence type="ECO:0000313" key="1">
    <source>
        <dbReference type="EMBL" id="KIM27876.1"/>
    </source>
</evidence>
<organism evidence="1 2">
    <name type="scientific">Serendipita vermifera MAFF 305830</name>
    <dbReference type="NCBI Taxonomy" id="933852"/>
    <lineage>
        <taxon>Eukaryota</taxon>
        <taxon>Fungi</taxon>
        <taxon>Dikarya</taxon>
        <taxon>Basidiomycota</taxon>
        <taxon>Agaricomycotina</taxon>
        <taxon>Agaricomycetes</taxon>
        <taxon>Sebacinales</taxon>
        <taxon>Serendipitaceae</taxon>
        <taxon>Serendipita</taxon>
    </lineage>
</organism>
<dbReference type="HOGENOM" id="CLU_1185638_0_0_1"/>
<keyword evidence="2" id="KW-1185">Reference proteome</keyword>